<dbReference type="InterPro" id="IPR029044">
    <property type="entry name" value="Nucleotide-diphossugar_trans"/>
</dbReference>
<dbReference type="CDD" id="cd00761">
    <property type="entry name" value="Glyco_tranf_GTA_type"/>
    <property type="match status" value="1"/>
</dbReference>
<evidence type="ECO:0000313" key="2">
    <source>
        <dbReference type="EMBL" id="ARM85498.1"/>
    </source>
</evidence>
<keyword evidence="2" id="KW-0808">Transferase</keyword>
<name>A0A1W6KDJ8_9GAMM</name>
<gene>
    <name evidence="2" type="primary">mftF</name>
    <name evidence="2" type="ORF">MARSALSMR5_03465</name>
</gene>
<dbReference type="InterPro" id="IPR001173">
    <property type="entry name" value="Glyco_trans_2-like"/>
</dbReference>
<organism evidence="2 3">
    <name type="scientific">Marinobacter salarius</name>
    <dbReference type="NCBI Taxonomy" id="1420917"/>
    <lineage>
        <taxon>Bacteria</taxon>
        <taxon>Pseudomonadati</taxon>
        <taxon>Pseudomonadota</taxon>
        <taxon>Gammaproteobacteria</taxon>
        <taxon>Pseudomonadales</taxon>
        <taxon>Marinobacteraceae</taxon>
        <taxon>Marinobacter</taxon>
    </lineage>
</organism>
<accession>A0A1W6KDJ8</accession>
<dbReference type="EC" id="2.-.-.-" evidence="2"/>
<evidence type="ECO:0000313" key="3">
    <source>
        <dbReference type="Proteomes" id="UP000193100"/>
    </source>
</evidence>
<evidence type="ECO:0000259" key="1">
    <source>
        <dbReference type="Pfam" id="PF00535"/>
    </source>
</evidence>
<dbReference type="GeneID" id="77257388"/>
<reference evidence="2 3" key="1">
    <citation type="submission" date="2017-04" db="EMBL/GenBank/DDBJ databases">
        <title>Genome Sequence of Marinobacter salarius strain SMR5 Isolated from a culture of the Diatom Skeletonema marinoi.</title>
        <authorList>
            <person name="Topel M."/>
            <person name="Pinder M.I.M."/>
            <person name="Johansson O.N."/>
            <person name="Kourtchenko O."/>
            <person name="Godhe A."/>
            <person name="Clarke A.K."/>
        </authorList>
    </citation>
    <scope>NUCLEOTIDE SEQUENCE [LARGE SCALE GENOMIC DNA]</scope>
    <source>
        <strain evidence="2 3">SMR5</strain>
    </source>
</reference>
<proteinExistence type="predicted"/>
<dbReference type="PANTHER" id="PTHR22916:SF3">
    <property type="entry name" value="UDP-GLCNAC:BETAGAL BETA-1,3-N-ACETYLGLUCOSAMINYLTRANSFERASE-LIKE PROTEIN 1"/>
    <property type="match status" value="1"/>
</dbReference>
<feature type="domain" description="Glycosyltransferase 2-like" evidence="1">
    <location>
        <begin position="5"/>
        <end position="162"/>
    </location>
</feature>
<dbReference type="AlphaFoldDB" id="A0A1W6KDJ8"/>
<protein>
    <submittedName>
        <fullName evidence="2">Putative mycofactocin biosynthesis glycosyltransferase MftF</fullName>
        <ecNumber evidence="2">2.-.-.-</ecNumber>
    </submittedName>
</protein>
<sequence>MTKLSIIIPTHNRPDMLAKAIESAVDQSLSDLEVIVVDDGSSVPVDYEGEDERVRVHRHSIAQGVSAARNAGLSLANGEYIAFLDDDDTLLPDYAGKMLELFEQYGDEIDFAWPALRVLDVSSGDTSEAQQHSCLIRRHHKADEVAYAATAYTRTTGMMFRAESIRRIGGFDESLTVSEDRELVFRMLSEGSGCGSVQAPLVNFFIHSGPRLSTSDNLLKQAKCDTLIADRHAGFIAQHPKLASRYLNLLARRQKDAGLIADYRSTLLRLLRIRPLDVRALKRLMLSLFLSSKAGGS</sequence>
<dbReference type="RefSeq" id="WP_157665622.1">
    <property type="nucleotide sequence ID" value="NZ_CP020931.1"/>
</dbReference>
<dbReference type="Gene3D" id="3.90.550.10">
    <property type="entry name" value="Spore Coat Polysaccharide Biosynthesis Protein SpsA, Chain A"/>
    <property type="match status" value="1"/>
</dbReference>
<dbReference type="Proteomes" id="UP000193100">
    <property type="component" value="Chromosome"/>
</dbReference>
<dbReference type="EMBL" id="CP020931">
    <property type="protein sequence ID" value="ARM85498.1"/>
    <property type="molecule type" value="Genomic_DNA"/>
</dbReference>
<dbReference type="GO" id="GO:0016758">
    <property type="term" value="F:hexosyltransferase activity"/>
    <property type="evidence" value="ECO:0007669"/>
    <property type="project" value="UniProtKB-ARBA"/>
</dbReference>
<dbReference type="Pfam" id="PF00535">
    <property type="entry name" value="Glycos_transf_2"/>
    <property type="match status" value="1"/>
</dbReference>
<dbReference type="PANTHER" id="PTHR22916">
    <property type="entry name" value="GLYCOSYLTRANSFERASE"/>
    <property type="match status" value="1"/>
</dbReference>
<dbReference type="SUPFAM" id="SSF53448">
    <property type="entry name" value="Nucleotide-diphospho-sugar transferases"/>
    <property type="match status" value="1"/>
</dbReference>